<keyword evidence="2" id="KW-1185">Reference proteome</keyword>
<proteinExistence type="predicted"/>
<organism evidence="1 2">
    <name type="scientific">Parasporobacterium paucivorans DSM 15970</name>
    <dbReference type="NCBI Taxonomy" id="1122934"/>
    <lineage>
        <taxon>Bacteria</taxon>
        <taxon>Bacillati</taxon>
        <taxon>Bacillota</taxon>
        <taxon>Clostridia</taxon>
        <taxon>Lachnospirales</taxon>
        <taxon>Lachnospiraceae</taxon>
        <taxon>Parasporobacterium</taxon>
    </lineage>
</organism>
<accession>A0A1M6B4H1</accession>
<evidence type="ECO:0000313" key="1">
    <source>
        <dbReference type="EMBL" id="SHI43596.1"/>
    </source>
</evidence>
<dbReference type="RefSeq" id="WP_178138510.1">
    <property type="nucleotide sequence ID" value="NZ_FQYT01000003.1"/>
</dbReference>
<dbReference type="AlphaFoldDB" id="A0A1M6B4H1"/>
<dbReference type="EMBL" id="FQYT01000003">
    <property type="protein sequence ID" value="SHI43596.1"/>
    <property type="molecule type" value="Genomic_DNA"/>
</dbReference>
<evidence type="ECO:0000313" key="2">
    <source>
        <dbReference type="Proteomes" id="UP000184342"/>
    </source>
</evidence>
<name>A0A1M6B4H1_9FIRM</name>
<gene>
    <name evidence="1" type="ORF">SAMN02745691_00257</name>
</gene>
<sequence length="52" mass="6113">MNGGRMNGATLRFLLDLVKTMEELKDDPNRDKFCVNFDEEYAKLKKKLMEES</sequence>
<dbReference type="Proteomes" id="UP000184342">
    <property type="component" value="Unassembled WGS sequence"/>
</dbReference>
<reference evidence="1 2" key="1">
    <citation type="submission" date="2016-11" db="EMBL/GenBank/DDBJ databases">
        <authorList>
            <person name="Jaros S."/>
            <person name="Januszkiewicz K."/>
            <person name="Wedrychowicz H."/>
        </authorList>
    </citation>
    <scope>NUCLEOTIDE SEQUENCE [LARGE SCALE GENOMIC DNA]</scope>
    <source>
        <strain evidence="1 2">DSM 15970</strain>
    </source>
</reference>
<dbReference type="STRING" id="1122934.SAMN02745691_00257"/>
<protein>
    <submittedName>
        <fullName evidence="1">Uncharacterized protein</fullName>
    </submittedName>
</protein>